<feature type="transmembrane region" description="Helical" evidence="1">
    <location>
        <begin position="66"/>
        <end position="86"/>
    </location>
</feature>
<organism evidence="3 4">
    <name type="scientific">Humibacillus xanthopallidus</name>
    <dbReference type="NCBI Taxonomy" id="412689"/>
    <lineage>
        <taxon>Bacteria</taxon>
        <taxon>Bacillati</taxon>
        <taxon>Actinomycetota</taxon>
        <taxon>Actinomycetes</taxon>
        <taxon>Micrococcales</taxon>
        <taxon>Intrasporangiaceae</taxon>
        <taxon>Humibacillus</taxon>
    </lineage>
</organism>
<evidence type="ECO:0000259" key="2">
    <source>
        <dbReference type="Pfam" id="PF23636"/>
    </source>
</evidence>
<feature type="transmembrane region" description="Helical" evidence="1">
    <location>
        <begin position="91"/>
        <end position="110"/>
    </location>
</feature>
<protein>
    <recommendedName>
        <fullName evidence="2">DUF7144 domain-containing protein</fullName>
    </recommendedName>
</protein>
<dbReference type="OrthoDB" id="4482242at2"/>
<evidence type="ECO:0000256" key="1">
    <source>
        <dbReference type="SAM" id="Phobius"/>
    </source>
</evidence>
<sequence>MANSSSPRSAKPAPGSAWAVGASTFAACIMLMVGIFQAVEGLVAIVNGTDFLIKGPNYVFTFNASTWGWIHLILGVIIAVAGGAILSGNIVARSVGIALAVLSAIANFLWLPYYPLWALVIIALNVFVIWGLAKANLGRD</sequence>
<dbReference type="InterPro" id="IPR055568">
    <property type="entry name" value="DUF7144"/>
</dbReference>
<keyword evidence="1" id="KW-1133">Transmembrane helix</keyword>
<dbReference type="RefSeq" id="WP_141844947.1">
    <property type="nucleotide sequence ID" value="NZ_VFPM01000002.1"/>
</dbReference>
<evidence type="ECO:0000313" key="4">
    <source>
        <dbReference type="Proteomes" id="UP000316747"/>
    </source>
</evidence>
<evidence type="ECO:0000313" key="3">
    <source>
        <dbReference type="EMBL" id="TQM62935.1"/>
    </source>
</evidence>
<keyword evidence="4" id="KW-1185">Reference proteome</keyword>
<keyword evidence="1" id="KW-0812">Transmembrane</keyword>
<proteinExistence type="predicted"/>
<accession>A0A543HXH1</accession>
<name>A0A543HXH1_9MICO</name>
<feature type="transmembrane region" description="Helical" evidence="1">
    <location>
        <begin position="20"/>
        <end position="46"/>
    </location>
</feature>
<dbReference type="EMBL" id="VFPM01000002">
    <property type="protein sequence ID" value="TQM62935.1"/>
    <property type="molecule type" value="Genomic_DNA"/>
</dbReference>
<gene>
    <name evidence="3" type="ORF">FBY41_2980</name>
</gene>
<dbReference type="Pfam" id="PF23636">
    <property type="entry name" value="DUF7144"/>
    <property type="match status" value="1"/>
</dbReference>
<keyword evidence="1" id="KW-0472">Membrane</keyword>
<feature type="transmembrane region" description="Helical" evidence="1">
    <location>
        <begin position="116"/>
        <end position="133"/>
    </location>
</feature>
<reference evidence="3 4" key="1">
    <citation type="submission" date="2019-06" db="EMBL/GenBank/DDBJ databases">
        <title>Genome sequencing of plant associated microbes to promote plant fitness in Sorghum bicolor and Oryza sativa.</title>
        <authorList>
            <person name="Coleman-Derr D."/>
        </authorList>
    </citation>
    <scope>NUCLEOTIDE SEQUENCE [LARGE SCALE GENOMIC DNA]</scope>
    <source>
        <strain evidence="3 4">KV-663</strain>
    </source>
</reference>
<comment type="caution">
    <text evidence="3">The sequence shown here is derived from an EMBL/GenBank/DDBJ whole genome shotgun (WGS) entry which is preliminary data.</text>
</comment>
<dbReference type="AlphaFoldDB" id="A0A543HXH1"/>
<feature type="domain" description="DUF7144" evidence="2">
    <location>
        <begin position="23"/>
        <end position="134"/>
    </location>
</feature>
<dbReference type="Proteomes" id="UP000316747">
    <property type="component" value="Unassembled WGS sequence"/>
</dbReference>